<dbReference type="Proteomes" id="UP000005156">
    <property type="component" value="Unassembled WGS sequence"/>
</dbReference>
<organism evidence="1 2">
    <name type="scientific">Parasutterella excrementihominis YIT 11859</name>
    <dbReference type="NCBI Taxonomy" id="762966"/>
    <lineage>
        <taxon>Bacteria</taxon>
        <taxon>Pseudomonadati</taxon>
        <taxon>Pseudomonadota</taxon>
        <taxon>Betaproteobacteria</taxon>
        <taxon>Burkholderiales</taxon>
        <taxon>Sutterellaceae</taxon>
        <taxon>Parasutterella</taxon>
    </lineage>
</organism>
<name>F3QGT3_9BURK</name>
<sequence length="43" mass="5123">MAEWFSCKKNLFLPFAEIIFYKKAYFLNGIRSSFGFYENKSEG</sequence>
<dbReference type="AlphaFoldDB" id="F3QGT3"/>
<evidence type="ECO:0000313" key="2">
    <source>
        <dbReference type="Proteomes" id="UP000005156"/>
    </source>
</evidence>
<keyword evidence="2" id="KW-1185">Reference proteome</keyword>
<gene>
    <name evidence="1" type="ORF">HMPREF9439_00123</name>
</gene>
<evidence type="ECO:0000313" key="1">
    <source>
        <dbReference type="EMBL" id="EGG57794.1"/>
    </source>
</evidence>
<dbReference type="HOGENOM" id="CLU_3237146_0_0_4"/>
<accession>F3QGT3</accession>
<reference evidence="1 2" key="1">
    <citation type="submission" date="2011-02" db="EMBL/GenBank/DDBJ databases">
        <authorList>
            <person name="Weinstock G."/>
            <person name="Sodergren E."/>
            <person name="Clifton S."/>
            <person name="Fulton L."/>
            <person name="Fulton B."/>
            <person name="Courtney L."/>
            <person name="Fronick C."/>
            <person name="Harrison M."/>
            <person name="Strong C."/>
            <person name="Farmer C."/>
            <person name="Delahaunty K."/>
            <person name="Markovic C."/>
            <person name="Hall O."/>
            <person name="Minx P."/>
            <person name="Tomlinson C."/>
            <person name="Mitreva M."/>
            <person name="Hou S."/>
            <person name="Chen J."/>
            <person name="Wollam A."/>
            <person name="Pepin K.H."/>
            <person name="Johnson M."/>
            <person name="Bhonagiri V."/>
            <person name="Zhang X."/>
            <person name="Suruliraj S."/>
            <person name="Warren W."/>
            <person name="Chinwalla A."/>
            <person name="Mardis E.R."/>
            <person name="Wilson R.K."/>
        </authorList>
    </citation>
    <scope>NUCLEOTIDE SEQUENCE [LARGE SCALE GENOMIC DNA]</scope>
    <source>
        <strain evidence="1 2">YIT 11859</strain>
    </source>
</reference>
<comment type="caution">
    <text evidence="1">The sequence shown here is derived from an EMBL/GenBank/DDBJ whole genome shotgun (WGS) entry which is preliminary data.</text>
</comment>
<dbReference type="EMBL" id="AFBP01000003">
    <property type="protein sequence ID" value="EGG57794.1"/>
    <property type="molecule type" value="Genomic_DNA"/>
</dbReference>
<protein>
    <submittedName>
        <fullName evidence="1">Uncharacterized protein</fullName>
    </submittedName>
</protein>
<proteinExistence type="predicted"/>